<name>A0AAD9PNW7_9APIC</name>
<evidence type="ECO:0000313" key="2">
    <source>
        <dbReference type="EMBL" id="KAK2198335.1"/>
    </source>
</evidence>
<dbReference type="Proteomes" id="UP001214638">
    <property type="component" value="Unassembled WGS sequence"/>
</dbReference>
<dbReference type="GeneID" id="94335644"/>
<feature type="domain" description="MACPF" evidence="1">
    <location>
        <begin position="46"/>
        <end position="389"/>
    </location>
</feature>
<evidence type="ECO:0000313" key="3">
    <source>
        <dbReference type="Proteomes" id="UP001214638"/>
    </source>
</evidence>
<evidence type="ECO:0000259" key="1">
    <source>
        <dbReference type="PROSITE" id="PS51412"/>
    </source>
</evidence>
<dbReference type="AlphaFoldDB" id="A0AAD9PNW7"/>
<sequence>MNIIYNPFFYSFIYATLFKCKALNQIEPADDGTSTKEDEIGNFSGSSTIKFSAERIVTGMEYLGSGYDIVKANTVGNPNMAEDIGYRAQVIDFTWTQGDIGVTNSLEWLQPIGAWVRPKVSCGETEIASETESASSYKSVSEIDVKVSVNVPNLGSAKAGTTESKNIVDNRMEENKIYKNTYYCFTYSAGMPASFDWKTKREFDEAVNRLHPNYKTFKRCSSALFESKAIECEELLDWIDFFTEFGTHVATEVHLGGRLTRFLKAPKKAIETLNEHGLSVEVAASAVLSGIEGSVKVGTNQKEKQAFDTFTKSSKLEFNVLGGIHTSKTITPESLLKWKASIPKFPMPIKVELIGLDVFLPEYLKEAYKQALQLYIGINKALPWNSESDDGKIFNARTMVCIFVMYFFSWILDSYQVVFTHQDDTSSAANCPNDTRILFGFIIVTNEETKELSISSCPEKAAFCNTPKGLTEEDTTFIWMLCGDSRNVEITQHVMNKDATAKDIHCDDNRLIIAGFALYHSRKQPVFLSRIKSCDIGKSECAKDAQEKLNYSWIACVSESFPEVKVLKAALEMVIPSTHVDAI</sequence>
<dbReference type="KEGG" id="bdw:94335644"/>
<dbReference type="PROSITE" id="PS51412">
    <property type="entry name" value="MACPF_2"/>
    <property type="match status" value="1"/>
</dbReference>
<gene>
    <name evidence="2" type="ORF">BdWA1_001346</name>
</gene>
<dbReference type="EMBL" id="JALLKP010000001">
    <property type="protein sequence ID" value="KAK2198335.1"/>
    <property type="molecule type" value="Genomic_DNA"/>
</dbReference>
<organism evidence="2 3">
    <name type="scientific">Babesia duncani</name>
    <dbReference type="NCBI Taxonomy" id="323732"/>
    <lineage>
        <taxon>Eukaryota</taxon>
        <taxon>Sar</taxon>
        <taxon>Alveolata</taxon>
        <taxon>Apicomplexa</taxon>
        <taxon>Aconoidasida</taxon>
        <taxon>Piroplasmida</taxon>
        <taxon>Babesiidae</taxon>
        <taxon>Babesia</taxon>
    </lineage>
</organism>
<proteinExistence type="predicted"/>
<reference evidence="2" key="1">
    <citation type="journal article" date="2023" name="Nat. Microbiol.">
        <title>Babesia duncani multi-omics identifies virulence factors and drug targets.</title>
        <authorList>
            <person name="Singh P."/>
            <person name="Lonardi S."/>
            <person name="Liang Q."/>
            <person name="Vydyam P."/>
            <person name="Khabirova E."/>
            <person name="Fang T."/>
            <person name="Gihaz S."/>
            <person name="Thekkiniath J."/>
            <person name="Munshi M."/>
            <person name="Abel S."/>
            <person name="Ciampossin L."/>
            <person name="Batugedara G."/>
            <person name="Gupta M."/>
            <person name="Lu X.M."/>
            <person name="Lenz T."/>
            <person name="Chakravarty S."/>
            <person name="Cornillot E."/>
            <person name="Hu Y."/>
            <person name="Ma W."/>
            <person name="Gonzalez L.M."/>
            <person name="Sanchez S."/>
            <person name="Estrada K."/>
            <person name="Sanchez-Flores A."/>
            <person name="Montero E."/>
            <person name="Harb O.S."/>
            <person name="Le Roch K.G."/>
            <person name="Mamoun C.B."/>
        </authorList>
    </citation>
    <scope>NUCLEOTIDE SEQUENCE</scope>
    <source>
        <strain evidence="2">WA1</strain>
    </source>
</reference>
<dbReference type="SMART" id="SM00457">
    <property type="entry name" value="MACPF"/>
    <property type="match status" value="1"/>
</dbReference>
<comment type="caution">
    <text evidence="2">The sequence shown here is derived from an EMBL/GenBank/DDBJ whole genome shotgun (WGS) entry which is preliminary data.</text>
</comment>
<accession>A0AAD9PNW7</accession>
<dbReference type="RefSeq" id="XP_067805177.1">
    <property type="nucleotide sequence ID" value="XM_067946386.1"/>
</dbReference>
<keyword evidence="3" id="KW-1185">Reference proteome</keyword>
<dbReference type="Pfam" id="PF01823">
    <property type="entry name" value="MACPF"/>
    <property type="match status" value="1"/>
</dbReference>
<protein>
    <submittedName>
        <fullName evidence="2">Membrane attack complex component-perforin (MACPF) domain</fullName>
    </submittedName>
</protein>
<dbReference type="InterPro" id="IPR020864">
    <property type="entry name" value="MACPF"/>
</dbReference>